<dbReference type="InterPro" id="IPR006846">
    <property type="entry name" value="Ribosomal_eS30"/>
</dbReference>
<dbReference type="Pfam" id="PF04758">
    <property type="entry name" value="Ribosomal_S30"/>
    <property type="match status" value="1"/>
</dbReference>
<feature type="region of interest" description="Disordered" evidence="4">
    <location>
        <begin position="707"/>
        <end position="839"/>
    </location>
</feature>
<feature type="compositionally biased region" description="Basic and acidic residues" evidence="4">
    <location>
        <begin position="707"/>
        <end position="726"/>
    </location>
</feature>
<feature type="region of interest" description="Disordered" evidence="4">
    <location>
        <begin position="1"/>
        <end position="36"/>
    </location>
</feature>
<comment type="similarity">
    <text evidence="1">Belongs to the eukaryotic ribosomal protein eS30 family.</text>
</comment>
<keyword evidence="3" id="KW-0687">Ribonucleoprotein</keyword>
<keyword evidence="2" id="KW-0689">Ribosomal protein</keyword>
<evidence type="ECO:0000256" key="3">
    <source>
        <dbReference type="ARBA" id="ARBA00023274"/>
    </source>
</evidence>
<dbReference type="GO" id="GO:0006412">
    <property type="term" value="P:translation"/>
    <property type="evidence" value="ECO:0007669"/>
    <property type="project" value="InterPro"/>
</dbReference>
<reference evidence="6" key="1">
    <citation type="submission" date="2019-01" db="EMBL/GenBank/DDBJ databases">
        <title>Draft genome sequences of three monokaryotic isolates of the white-rot basidiomycete fungus Dichomitus squalens.</title>
        <authorList>
            <consortium name="DOE Joint Genome Institute"/>
            <person name="Lopez S.C."/>
            <person name="Andreopoulos B."/>
            <person name="Pangilinan J."/>
            <person name="Lipzen A."/>
            <person name="Riley R."/>
            <person name="Ahrendt S."/>
            <person name="Ng V."/>
            <person name="Barry K."/>
            <person name="Daum C."/>
            <person name="Grigoriev I.V."/>
            <person name="Hilden K.S."/>
            <person name="Makela M.R."/>
            <person name="de Vries R.P."/>
        </authorList>
    </citation>
    <scope>NUCLEOTIDE SEQUENCE [LARGE SCALE GENOMIC DNA]</scope>
    <source>
        <strain evidence="6">OM18370.1</strain>
    </source>
</reference>
<feature type="compositionally biased region" description="Low complexity" evidence="4">
    <location>
        <begin position="1"/>
        <end position="16"/>
    </location>
</feature>
<name>A0A4Q9MDT3_9APHY</name>
<gene>
    <name evidence="6" type="ORF">BD311DRAFT_867511</name>
</gene>
<feature type="domain" description="Fungal-type protein kinase" evidence="5">
    <location>
        <begin position="377"/>
        <end position="516"/>
    </location>
</feature>
<dbReference type="Proteomes" id="UP000292957">
    <property type="component" value="Unassembled WGS sequence"/>
</dbReference>
<dbReference type="OrthoDB" id="5569250at2759"/>
<evidence type="ECO:0000256" key="1">
    <source>
        <dbReference type="ARBA" id="ARBA00008450"/>
    </source>
</evidence>
<feature type="compositionally biased region" description="Polar residues" evidence="4">
    <location>
        <begin position="772"/>
        <end position="801"/>
    </location>
</feature>
<feature type="region of interest" description="Disordered" evidence="4">
    <location>
        <begin position="870"/>
        <end position="889"/>
    </location>
</feature>
<dbReference type="GO" id="GO:0003735">
    <property type="term" value="F:structural constituent of ribosome"/>
    <property type="evidence" value="ECO:0007669"/>
    <property type="project" value="InterPro"/>
</dbReference>
<dbReference type="PANTHER" id="PTHR12650:SF15">
    <property type="entry name" value="RIBOSOMAL PROTEIN S30, ISOFORM A"/>
    <property type="match status" value="1"/>
</dbReference>
<evidence type="ECO:0000259" key="5">
    <source>
        <dbReference type="Pfam" id="PF17667"/>
    </source>
</evidence>
<evidence type="ECO:0000256" key="2">
    <source>
        <dbReference type="ARBA" id="ARBA00022980"/>
    </source>
</evidence>
<dbReference type="EMBL" id="ML143462">
    <property type="protein sequence ID" value="TBU25399.1"/>
    <property type="molecule type" value="Genomic_DNA"/>
</dbReference>
<feature type="compositionally biased region" description="Polar residues" evidence="4">
    <location>
        <begin position="727"/>
        <end position="743"/>
    </location>
</feature>
<dbReference type="InterPro" id="IPR040976">
    <property type="entry name" value="Pkinase_fungal"/>
</dbReference>
<organism evidence="6">
    <name type="scientific">Dichomitus squalens</name>
    <dbReference type="NCBI Taxonomy" id="114155"/>
    <lineage>
        <taxon>Eukaryota</taxon>
        <taxon>Fungi</taxon>
        <taxon>Dikarya</taxon>
        <taxon>Basidiomycota</taxon>
        <taxon>Agaricomycotina</taxon>
        <taxon>Agaricomycetes</taxon>
        <taxon>Polyporales</taxon>
        <taxon>Polyporaceae</taxon>
        <taxon>Dichomitus</taxon>
    </lineage>
</organism>
<accession>A0A4Q9MDT3</accession>
<dbReference type="Pfam" id="PF17667">
    <property type="entry name" value="Pkinase_fungal"/>
    <property type="match status" value="1"/>
</dbReference>
<evidence type="ECO:0000256" key="4">
    <source>
        <dbReference type="SAM" id="MobiDB-lite"/>
    </source>
</evidence>
<proteinExistence type="inferred from homology"/>
<protein>
    <recommendedName>
        <fullName evidence="5">Fungal-type protein kinase domain-containing protein</fullName>
    </recommendedName>
</protein>
<dbReference type="PANTHER" id="PTHR12650">
    <property type="entry name" value="40S RIBOSOMAL PROTEIN S30/UBIQUITIN-LIKE PROTEIN FUBI"/>
    <property type="match status" value="1"/>
</dbReference>
<sequence length="913" mass="102524">MTAVIPSSRSPMSSPPEEVEANHEGCGQSERIGSYDPLEADTEDVDEDFLANHLRSPPTFHATEEMLEKVEKIQKIGTTEKNMYQSLASLLTTMSEALYETLTVDMQEKLRQRHRVPAGEPGHMSFINHSSSAPRHFPADILCDAEDAPDFLGVYNVGDFLADADGVYKGVPHHRVEAIVEAKPIAKSGGRRQATTYAYRHHQARPDHPAFYCLVVKPEWYQVLLSDPTGVVASAETPWDHDDLRLLAAYIYSHYDPPRDHFLWDDTIAWIHGESLADPPTWKVNVQGQWYTQGGFVFVGEPWGRRTTILRVSDDDGGEIVIKEVYRHHQRRCKEEEILAHVHGDGDVLGVVRLQDAEHVTINNETIRCAARGEETVRTKERFALLDSGSCLLYAKTVNDLLEAVYDALEVHRTVLLERKVLHRDMSLYNFLMYPTWGGVSGRPVSEKTPVSIRDVLRGSKRPAEERFPACLVIDYDNAVQVEVTGSELKERTGTPLYIARSVSLGMVLLDFESLFGTSMPRLTGDALQLYTTAYGQERYDRYNDDPVTRTCHGGYPPTQNTHPRAVREAKSPAFVHRPEHDVESVYWTLVYALLRVQPATAPRELDPSAASASVWNTLLSHYIPGEEYDRSDEKRHEVMNRTKQEWLDLFHATMEDVALLLWQITLHVCSEYALWKWEGNFHPDHLHEAVQRLILQYLVDHRDNPIELDPDHLRPTDPRSTHQEDTLTPTQLSRTQANSVSGHTAGLGGSGRGSTATRKRGRGKDSRHTANRNGSAQNTTAVGGTSQQTVESREQATVNQPAPIAGNLKRKLSDTKPSRSSKRLKTLSGAPVPPAGQGGDHDDLVLSVSIQARTTLWVVHGSLARAGKVKSQTPKVEKQEKKKVPKGRAKKRMLYNRRFVNVTTLPGGKRRM</sequence>
<evidence type="ECO:0000313" key="6">
    <source>
        <dbReference type="EMBL" id="TBU25399.1"/>
    </source>
</evidence>
<dbReference type="AlphaFoldDB" id="A0A4Q9MDT3"/>
<dbReference type="GO" id="GO:0022627">
    <property type="term" value="C:cytosolic small ribosomal subunit"/>
    <property type="evidence" value="ECO:0007669"/>
    <property type="project" value="TreeGrafter"/>
</dbReference>